<evidence type="ECO:0000256" key="5">
    <source>
        <dbReference type="SAM" id="SignalP"/>
    </source>
</evidence>
<evidence type="ECO:0000256" key="2">
    <source>
        <dbReference type="ARBA" id="ARBA00009127"/>
    </source>
</evidence>
<keyword evidence="3" id="KW-0964">Secreted</keyword>
<keyword evidence="4 5" id="KW-0732">Signal</keyword>
<evidence type="ECO:0000313" key="6">
    <source>
        <dbReference type="EMBL" id="KRT85796.1"/>
    </source>
</evidence>
<comment type="subcellular location">
    <subcellularLocation>
        <location evidence="1">Secreted</location>
    </subcellularLocation>
</comment>
<evidence type="ECO:0000313" key="7">
    <source>
        <dbReference type="Proteomes" id="UP000051574"/>
    </source>
</evidence>
<gene>
    <name evidence="6" type="ORF">AMK59_1416</name>
</gene>
<dbReference type="Gene3D" id="2.120.10.30">
    <property type="entry name" value="TolB, C-terminal domain"/>
    <property type="match status" value="1"/>
</dbReference>
<comment type="similarity">
    <text evidence="2">Belongs to the major royal jelly protein family.</text>
</comment>
<accession>A0A0T6BER7</accession>
<dbReference type="PANTHER" id="PTHR10009">
    <property type="entry name" value="PROTEIN YELLOW-RELATED"/>
    <property type="match status" value="1"/>
</dbReference>
<feature type="chain" id="PRO_5006668627" evidence="5">
    <location>
        <begin position="21"/>
        <end position="447"/>
    </location>
</feature>
<organism evidence="6 7">
    <name type="scientific">Oryctes borbonicus</name>
    <dbReference type="NCBI Taxonomy" id="1629725"/>
    <lineage>
        <taxon>Eukaryota</taxon>
        <taxon>Metazoa</taxon>
        <taxon>Ecdysozoa</taxon>
        <taxon>Arthropoda</taxon>
        <taxon>Hexapoda</taxon>
        <taxon>Insecta</taxon>
        <taxon>Pterygota</taxon>
        <taxon>Neoptera</taxon>
        <taxon>Endopterygota</taxon>
        <taxon>Coleoptera</taxon>
        <taxon>Polyphaga</taxon>
        <taxon>Scarabaeiformia</taxon>
        <taxon>Scarabaeidae</taxon>
        <taxon>Dynastinae</taxon>
        <taxon>Oryctes</taxon>
    </lineage>
</organism>
<feature type="signal peptide" evidence="5">
    <location>
        <begin position="1"/>
        <end position="20"/>
    </location>
</feature>
<protein>
    <submittedName>
        <fullName evidence="6">Uncharacterized protein</fullName>
    </submittedName>
</protein>
<evidence type="ECO:0000256" key="1">
    <source>
        <dbReference type="ARBA" id="ARBA00004613"/>
    </source>
</evidence>
<dbReference type="AlphaFoldDB" id="A0A0T6BER7"/>
<dbReference type="InterPro" id="IPR017996">
    <property type="entry name" value="MRJP/yellow-related"/>
</dbReference>
<evidence type="ECO:0000256" key="3">
    <source>
        <dbReference type="ARBA" id="ARBA00022525"/>
    </source>
</evidence>
<dbReference type="PANTHER" id="PTHR10009:SF11">
    <property type="entry name" value="RH54244P"/>
    <property type="match status" value="1"/>
</dbReference>
<dbReference type="Proteomes" id="UP000051574">
    <property type="component" value="Unassembled WGS sequence"/>
</dbReference>
<evidence type="ECO:0000256" key="4">
    <source>
        <dbReference type="ARBA" id="ARBA00022729"/>
    </source>
</evidence>
<comment type="caution">
    <text evidence="6">The sequence shown here is derived from an EMBL/GenBank/DDBJ whole genome shotgun (WGS) entry which is preliminary data.</text>
</comment>
<dbReference type="InterPro" id="IPR011042">
    <property type="entry name" value="6-blade_b-propeller_TolB-like"/>
</dbReference>
<dbReference type="Pfam" id="PF03022">
    <property type="entry name" value="MRJP"/>
    <property type="match status" value="1"/>
</dbReference>
<dbReference type="OrthoDB" id="7776143at2759"/>
<dbReference type="EMBL" id="LJIG01001144">
    <property type="protein sequence ID" value="KRT85796.1"/>
    <property type="molecule type" value="Genomic_DNA"/>
</dbReference>
<name>A0A0T6BER7_9SCAR</name>
<reference evidence="6 7" key="1">
    <citation type="submission" date="2015-09" db="EMBL/GenBank/DDBJ databases">
        <title>Draft genome of the scarab beetle Oryctes borbonicus.</title>
        <authorList>
            <person name="Meyer J.M."/>
            <person name="Markov G.V."/>
            <person name="Baskaran P."/>
            <person name="Herrmann M."/>
            <person name="Sommer R.J."/>
            <person name="Roedelsperger C."/>
        </authorList>
    </citation>
    <scope>NUCLEOTIDE SEQUENCE [LARGE SCALE GENOMIC DNA]</scope>
    <source>
        <strain evidence="6">OB123</strain>
        <tissue evidence="6">Whole animal</tissue>
    </source>
</reference>
<dbReference type="GO" id="GO:0005576">
    <property type="term" value="C:extracellular region"/>
    <property type="evidence" value="ECO:0007669"/>
    <property type="project" value="UniProtKB-SubCell"/>
</dbReference>
<proteinExistence type="inferred from homology"/>
<dbReference type="PRINTS" id="PR01366">
    <property type="entry name" value="ROYALJELLY"/>
</dbReference>
<sequence>MKLSTAALVILFSHYTCLVGSTGLREEFTWSRITYAIPESELHRPKSAGLPKDEQKKSRDVVVFPDEFRVPSTGSTPTQDDGDINKEYIYENNIPMSASRWKNKLFVTVPRRSKGIPSTLNYVPIDKPERHNVPLIPYPDLQTNAIKAPRGQEHIVSVNRPAVDVCDRLWMVDIGLINTLNNKTKVGPQRVVIIDLNSDKIIKTHNFKDSDLRPGTAISMTVVDVTADHCDDAYAYFPDLVGFGLLVYSLKQDDSWRVTHNYFYLEPQGGEFNIGGMPFQWDDGIFSVALTDQKSDGTRDAIFHAMAGTHLYSVSTKILRDKALATRSYHRNDFKVLGDRGPGSQTSATDLHKPTGIMFFNLVNQNAVGCWNTNKPFDRQNFDIVQKNDTVMIYPSDMEIYKDDLIVLTNGMPIFLYSSLNYDKTNFRVWMNNVHEAVKGTVCENSN</sequence>
<keyword evidence="7" id="KW-1185">Reference proteome</keyword>